<organism evidence="5 6">
    <name type="scientific">Domibacillus aminovorans</name>
    <dbReference type="NCBI Taxonomy" id="29332"/>
    <lineage>
        <taxon>Bacteria</taxon>
        <taxon>Bacillati</taxon>
        <taxon>Bacillota</taxon>
        <taxon>Bacilli</taxon>
        <taxon>Bacillales</taxon>
        <taxon>Bacillaceae</taxon>
        <taxon>Domibacillus</taxon>
    </lineage>
</organism>
<feature type="domain" description="Potassium channel" evidence="4">
    <location>
        <begin position="25"/>
        <end position="97"/>
    </location>
</feature>
<dbReference type="PRINTS" id="PR00169">
    <property type="entry name" value="KCHANNEL"/>
</dbReference>
<dbReference type="EMBL" id="LQWZ01000008">
    <property type="protein sequence ID" value="OAH58550.1"/>
    <property type="molecule type" value="Genomic_DNA"/>
</dbReference>
<comment type="caution">
    <text evidence="5">The sequence shown here is derived from an EMBL/GenBank/DDBJ whole genome shotgun (WGS) entry which is preliminary data.</text>
</comment>
<evidence type="ECO:0000259" key="4">
    <source>
        <dbReference type="Pfam" id="PF07885"/>
    </source>
</evidence>
<keyword evidence="2" id="KW-0472">Membrane</keyword>
<sequence length="338" mass="38134">MIFFRKLFFKAVHMSNWTLFFTTSTLILFSSFFMYYVEPETFVSPFEGLWWTMTTVVTVGYGDVFPATVPGKLFAMFLYVIGIGLMTVLIGKVIDTLSVRKRMKEEGRLQITRENHILLINWTNRAQIALNELLESFPDIHAVIIDEVTEKTPFLHERVDFVKGAPAAESTLMQANLLQAKSVMIFSPDDARNSSAADGLTLLIASTLEATAKKHDQNIYTICEVADSKHISAFTHANVEEFITPNDTAAHLAARSILFNGSSEIIRQLTCNDGHDLYHIPKQSDWTTYREAKNALAKKGILLVANHQDLSLMSKLDEPIPNDARLFIICDDEAYSRL</sequence>
<evidence type="ECO:0000313" key="6">
    <source>
        <dbReference type="Proteomes" id="UP000077271"/>
    </source>
</evidence>
<evidence type="ECO:0000256" key="2">
    <source>
        <dbReference type="SAM" id="Phobius"/>
    </source>
</evidence>
<dbReference type="GO" id="GO:0034220">
    <property type="term" value="P:monoatomic ion transmembrane transport"/>
    <property type="evidence" value="ECO:0007669"/>
    <property type="project" value="UniProtKB-KW"/>
</dbReference>
<dbReference type="Proteomes" id="UP000077271">
    <property type="component" value="Unassembled WGS sequence"/>
</dbReference>
<dbReference type="InterPro" id="IPR003148">
    <property type="entry name" value="RCK_N"/>
</dbReference>
<dbReference type="OrthoDB" id="9785285at2"/>
<dbReference type="GO" id="GO:0006813">
    <property type="term" value="P:potassium ion transport"/>
    <property type="evidence" value="ECO:0007669"/>
    <property type="project" value="InterPro"/>
</dbReference>
<dbReference type="PANTHER" id="PTHR43833:SF9">
    <property type="entry name" value="POTASSIUM CHANNEL PROTEIN YUGO-RELATED"/>
    <property type="match status" value="1"/>
</dbReference>
<evidence type="ECO:0000256" key="1">
    <source>
        <dbReference type="ARBA" id="ARBA00004651"/>
    </source>
</evidence>
<dbReference type="RefSeq" id="WP_018395390.1">
    <property type="nucleotide sequence ID" value="NZ_LQWZ01000008.1"/>
</dbReference>
<keyword evidence="2" id="KW-0812">Transmembrane</keyword>
<dbReference type="InterPro" id="IPR013099">
    <property type="entry name" value="K_chnl_dom"/>
</dbReference>
<gene>
    <name evidence="5" type="ORF">AWH48_17520</name>
</gene>
<evidence type="ECO:0000313" key="5">
    <source>
        <dbReference type="EMBL" id="OAH58550.1"/>
    </source>
</evidence>
<feature type="transmembrane region" description="Helical" evidence="2">
    <location>
        <begin position="17"/>
        <end position="37"/>
    </location>
</feature>
<proteinExistence type="predicted"/>
<keyword evidence="5" id="KW-0406">Ion transport</keyword>
<dbReference type="Pfam" id="PF02254">
    <property type="entry name" value="TrkA_N"/>
    <property type="match status" value="1"/>
</dbReference>
<dbReference type="AlphaFoldDB" id="A0A177KYX1"/>
<keyword evidence="5" id="KW-0407">Ion channel</keyword>
<dbReference type="PANTHER" id="PTHR43833">
    <property type="entry name" value="POTASSIUM CHANNEL PROTEIN 2-RELATED-RELATED"/>
    <property type="match status" value="1"/>
</dbReference>
<dbReference type="InterPro" id="IPR050721">
    <property type="entry name" value="Trk_Ktr_HKT_K-transport"/>
</dbReference>
<dbReference type="Pfam" id="PF07885">
    <property type="entry name" value="Ion_trans_2"/>
    <property type="match status" value="1"/>
</dbReference>
<comment type="subcellular location">
    <subcellularLocation>
        <location evidence="1">Cell membrane</location>
        <topology evidence="1">Multi-pass membrane protein</topology>
    </subcellularLocation>
</comment>
<feature type="domain" description="RCK N-terminal" evidence="3">
    <location>
        <begin position="129"/>
        <end position="245"/>
    </location>
</feature>
<dbReference type="InterPro" id="IPR036291">
    <property type="entry name" value="NAD(P)-bd_dom_sf"/>
</dbReference>
<keyword evidence="5" id="KW-0813">Transport</keyword>
<dbReference type="Gene3D" id="3.40.50.720">
    <property type="entry name" value="NAD(P)-binding Rossmann-like Domain"/>
    <property type="match status" value="1"/>
</dbReference>
<name>A0A177KYX1_9BACI</name>
<feature type="transmembrane region" description="Helical" evidence="2">
    <location>
        <begin position="73"/>
        <end position="94"/>
    </location>
</feature>
<dbReference type="SUPFAM" id="SSF81324">
    <property type="entry name" value="Voltage-gated potassium channels"/>
    <property type="match status" value="1"/>
</dbReference>
<dbReference type="GO" id="GO:0005886">
    <property type="term" value="C:plasma membrane"/>
    <property type="evidence" value="ECO:0007669"/>
    <property type="project" value="UniProtKB-SubCell"/>
</dbReference>
<reference evidence="5 6" key="1">
    <citation type="submission" date="2016-01" db="EMBL/GenBank/DDBJ databases">
        <title>Investigation of taxonomic status of Bacillus aminovorans.</title>
        <authorList>
            <person name="Verma A."/>
            <person name="Pal Y."/>
            <person name="Krishnamurthi S."/>
        </authorList>
    </citation>
    <scope>NUCLEOTIDE SEQUENCE [LARGE SCALE GENOMIC DNA]</scope>
    <source>
        <strain evidence="5 6">DSM 4337</strain>
    </source>
</reference>
<dbReference type="SUPFAM" id="SSF51735">
    <property type="entry name" value="NAD(P)-binding Rossmann-fold domains"/>
    <property type="match status" value="1"/>
</dbReference>
<accession>A0A177KYX1</accession>
<protein>
    <submittedName>
        <fullName evidence="5">Potassium channel protein</fullName>
    </submittedName>
</protein>
<evidence type="ECO:0000259" key="3">
    <source>
        <dbReference type="Pfam" id="PF02254"/>
    </source>
</evidence>
<dbReference type="Gene3D" id="1.10.287.70">
    <property type="match status" value="1"/>
</dbReference>
<keyword evidence="2" id="KW-1133">Transmembrane helix</keyword>